<organism evidence="1 2">
    <name type="scientific">Paenibacillus allorhizosphaerae</name>
    <dbReference type="NCBI Taxonomy" id="2849866"/>
    <lineage>
        <taxon>Bacteria</taxon>
        <taxon>Bacillati</taxon>
        <taxon>Bacillota</taxon>
        <taxon>Bacilli</taxon>
        <taxon>Bacillales</taxon>
        <taxon>Paenibacillaceae</taxon>
        <taxon>Paenibacillus</taxon>
    </lineage>
</organism>
<sequence length="35" mass="3931">MGVNKKNTYLNDDVTPQMRAAKKIGMPLFINHGLN</sequence>
<protein>
    <submittedName>
        <fullName evidence="1">Uncharacterized protein</fullName>
    </submittedName>
</protein>
<gene>
    <name evidence="1" type="ORF">PAECIP111802_03128</name>
</gene>
<keyword evidence="2" id="KW-1185">Reference proteome</keyword>
<name>A0ABM8VIC9_9BACL</name>
<comment type="caution">
    <text evidence="1">The sequence shown here is derived from an EMBL/GenBank/DDBJ whole genome shotgun (WGS) entry which is preliminary data.</text>
</comment>
<accession>A0ABM8VIC9</accession>
<evidence type="ECO:0000313" key="1">
    <source>
        <dbReference type="EMBL" id="CAG7643992.1"/>
    </source>
</evidence>
<evidence type="ECO:0000313" key="2">
    <source>
        <dbReference type="Proteomes" id="UP000730618"/>
    </source>
</evidence>
<dbReference type="EMBL" id="CAJVCE010000008">
    <property type="protein sequence ID" value="CAG7643992.1"/>
    <property type="molecule type" value="Genomic_DNA"/>
</dbReference>
<dbReference type="Proteomes" id="UP000730618">
    <property type="component" value="Unassembled WGS sequence"/>
</dbReference>
<reference evidence="1 2" key="1">
    <citation type="submission" date="2021-06" db="EMBL/GenBank/DDBJ databases">
        <authorList>
            <person name="Criscuolo A."/>
        </authorList>
    </citation>
    <scope>NUCLEOTIDE SEQUENCE [LARGE SCALE GENOMIC DNA]</scope>
    <source>
        <strain evidence="2">CIP 111802</strain>
    </source>
</reference>
<proteinExistence type="predicted"/>